<dbReference type="PANTHER" id="PTHR47356:SF2">
    <property type="entry name" value="FAD-BINDING DOMAIN-CONTAINING PROTEIN-RELATED"/>
    <property type="match status" value="1"/>
</dbReference>
<evidence type="ECO:0000256" key="2">
    <source>
        <dbReference type="ARBA" id="ARBA00007992"/>
    </source>
</evidence>
<dbReference type="GO" id="GO:0071949">
    <property type="term" value="F:FAD binding"/>
    <property type="evidence" value="ECO:0007669"/>
    <property type="project" value="InterPro"/>
</dbReference>
<dbReference type="OrthoDB" id="16820at2759"/>
<dbReference type="InterPro" id="IPR036188">
    <property type="entry name" value="FAD/NAD-bd_sf"/>
</dbReference>
<dbReference type="GO" id="GO:0004497">
    <property type="term" value="F:monooxygenase activity"/>
    <property type="evidence" value="ECO:0007669"/>
    <property type="project" value="InterPro"/>
</dbReference>
<evidence type="ECO:0000313" key="7">
    <source>
        <dbReference type="EMBL" id="KAF3760406.1"/>
    </source>
</evidence>
<dbReference type="PRINTS" id="PR00420">
    <property type="entry name" value="RNGMNOXGNASE"/>
</dbReference>
<keyword evidence="3" id="KW-0285">Flavoprotein</keyword>
<name>A0A9P4XT70_CRYP1</name>
<feature type="domain" description="FAD-binding" evidence="6">
    <location>
        <begin position="7"/>
        <end position="316"/>
    </location>
</feature>
<feature type="non-terminal residue" evidence="7">
    <location>
        <position position="458"/>
    </location>
</feature>
<keyword evidence="5" id="KW-0560">Oxidoreductase</keyword>
<evidence type="ECO:0000256" key="4">
    <source>
        <dbReference type="ARBA" id="ARBA00022827"/>
    </source>
</evidence>
<reference evidence="7" key="1">
    <citation type="journal article" date="2020" name="Phytopathology">
        <title>Genome sequence of the chestnut blight fungus Cryphonectria parasitica EP155: A fundamental resource for an archetypical invasive plant pathogen.</title>
        <authorList>
            <person name="Crouch J.A."/>
            <person name="Dawe A."/>
            <person name="Aerts A."/>
            <person name="Barry K."/>
            <person name="Churchill A.C.L."/>
            <person name="Grimwood J."/>
            <person name="Hillman B."/>
            <person name="Milgroom M.G."/>
            <person name="Pangilinan J."/>
            <person name="Smith M."/>
            <person name="Salamov A."/>
            <person name="Schmutz J."/>
            <person name="Yadav J."/>
            <person name="Grigoriev I.V."/>
            <person name="Nuss D."/>
        </authorList>
    </citation>
    <scope>NUCLEOTIDE SEQUENCE</scope>
    <source>
        <strain evidence="7">EP155</strain>
    </source>
</reference>
<dbReference type="Gene3D" id="3.50.50.60">
    <property type="entry name" value="FAD/NAD(P)-binding domain"/>
    <property type="match status" value="1"/>
</dbReference>
<dbReference type="PANTHER" id="PTHR47356">
    <property type="entry name" value="FAD-DEPENDENT MONOOXYGENASE ASQG-RELATED"/>
    <property type="match status" value="1"/>
</dbReference>
<keyword evidence="4" id="KW-0274">FAD</keyword>
<protein>
    <submittedName>
        <fullName evidence="7">FAD/NAD(P)-binding domain-containing protein</fullName>
    </submittedName>
</protein>
<evidence type="ECO:0000259" key="6">
    <source>
        <dbReference type="Pfam" id="PF01494"/>
    </source>
</evidence>
<keyword evidence="8" id="KW-1185">Reference proteome</keyword>
<comment type="similarity">
    <text evidence="2">Belongs to the paxM FAD-dependent monooxygenase family.</text>
</comment>
<dbReference type="RefSeq" id="XP_040771385.1">
    <property type="nucleotide sequence ID" value="XM_040915811.1"/>
</dbReference>
<evidence type="ECO:0000313" key="8">
    <source>
        <dbReference type="Proteomes" id="UP000803844"/>
    </source>
</evidence>
<proteinExistence type="inferred from homology"/>
<dbReference type="InterPro" id="IPR050562">
    <property type="entry name" value="FAD_mOase_fung"/>
</dbReference>
<evidence type="ECO:0000256" key="1">
    <source>
        <dbReference type="ARBA" id="ARBA00001974"/>
    </source>
</evidence>
<dbReference type="InterPro" id="IPR002938">
    <property type="entry name" value="FAD-bd"/>
</dbReference>
<dbReference type="GeneID" id="63832940"/>
<organism evidence="7 8">
    <name type="scientific">Cryphonectria parasitica (strain ATCC 38755 / EP155)</name>
    <dbReference type="NCBI Taxonomy" id="660469"/>
    <lineage>
        <taxon>Eukaryota</taxon>
        <taxon>Fungi</taxon>
        <taxon>Dikarya</taxon>
        <taxon>Ascomycota</taxon>
        <taxon>Pezizomycotina</taxon>
        <taxon>Sordariomycetes</taxon>
        <taxon>Sordariomycetidae</taxon>
        <taxon>Diaporthales</taxon>
        <taxon>Cryphonectriaceae</taxon>
        <taxon>Cryphonectria-Endothia species complex</taxon>
        <taxon>Cryphonectria</taxon>
    </lineage>
</organism>
<dbReference type="AlphaFoldDB" id="A0A9P4XT70"/>
<sequence>MAQKPFRVLIAGGSIAGLTLALLLEKAGIDYVILEAHGEIAPQVGASIGWLPNGSRVMDQLGIYDQMWALLGEPFLRSRFRCATTRREIQAMENIGDQERNRYGYNFIFVDRQMVLEVFWRNLQHKDRVHLNKRVAEVKLHPNSVEVKTTDGATFSGDILVGADGVHSKVRSELWRISEALEPGYISAAERAGCLPTESKCIFGISIVEDFEKATATTVFGKRFSYLVIAGPRHRVYWFLFQKIDKKHYGTDLPRYTKQDEEALVKDHWNDQLTDKHVFGDLYKAKISSTLTPIPEYIFKKWYFDRIITIGDAAHKARKYTAGSSQIGTSANSSKVDPISGHGGNSAIETAGVLVSNLVRLLEQSPAGLTKAQIHEVFSRTQSQRQPRVQELMCESHARQSLASMEGRFAEHITPRLVPIAGMEQLLDAPATCFAGAHRADFLPMPKREYYIPFVDEL</sequence>
<comment type="cofactor">
    <cofactor evidence="1">
        <name>FAD</name>
        <dbReference type="ChEBI" id="CHEBI:57692"/>
    </cofactor>
</comment>
<accession>A0A9P4XT70</accession>
<comment type="caution">
    <text evidence="7">The sequence shown here is derived from an EMBL/GenBank/DDBJ whole genome shotgun (WGS) entry which is preliminary data.</text>
</comment>
<gene>
    <name evidence="7" type="ORF">M406DRAFT_229564</name>
</gene>
<dbReference type="Pfam" id="PF01494">
    <property type="entry name" value="FAD_binding_3"/>
    <property type="match status" value="1"/>
</dbReference>
<evidence type="ECO:0000256" key="5">
    <source>
        <dbReference type="ARBA" id="ARBA00023002"/>
    </source>
</evidence>
<dbReference type="Proteomes" id="UP000803844">
    <property type="component" value="Unassembled WGS sequence"/>
</dbReference>
<evidence type="ECO:0000256" key="3">
    <source>
        <dbReference type="ARBA" id="ARBA00022630"/>
    </source>
</evidence>
<dbReference type="SUPFAM" id="SSF51905">
    <property type="entry name" value="FAD/NAD(P)-binding domain"/>
    <property type="match status" value="1"/>
</dbReference>
<dbReference type="EMBL" id="MU032353">
    <property type="protein sequence ID" value="KAF3760406.1"/>
    <property type="molecule type" value="Genomic_DNA"/>
</dbReference>